<reference evidence="2 3" key="1">
    <citation type="submission" date="2015-02" db="EMBL/GenBank/DDBJ databases">
        <authorList>
            <person name="Ju K.-S."/>
            <person name="Doroghazi J.R."/>
            <person name="Metcalf W."/>
        </authorList>
    </citation>
    <scope>NUCLEOTIDE SEQUENCE [LARGE SCALE GENOMIC DNA]</scope>
    <source>
        <strain evidence="2 3">NRRL B-16140</strain>
    </source>
</reference>
<dbReference type="Proteomes" id="UP000033393">
    <property type="component" value="Unassembled WGS sequence"/>
</dbReference>
<proteinExistence type="predicted"/>
<gene>
    <name evidence="2" type="ORF">UK23_23170</name>
</gene>
<feature type="transmembrane region" description="Helical" evidence="1">
    <location>
        <begin position="6"/>
        <end position="25"/>
    </location>
</feature>
<sequence>MEAMWTAPVIVVASVVVTIAACLLFGRSRAHDQADDRDADSRGFLGAVISGLFIVALAFYTVIVWEDNGTAEDNAAREAAAVADAYWQTGVMPQPQRDHIRSLLVEYPKLVADKEWPRLAFGESDERTTSTLNSLHTEILSLPSTPDQGKSARERVLERLREITDLRRDRLDQAGGLDNMGKLTLIATIVGAIGMIVFPLLIGFTARARHVVQMSVTAAVLGFVCALCLGMTHPFNGVLRVQPEAFTSVTEELAGIPAEQGG</sequence>
<keyword evidence="3" id="KW-1185">Reference proteome</keyword>
<dbReference type="InterPro" id="IPR025333">
    <property type="entry name" value="DUF4239"/>
</dbReference>
<keyword evidence="1" id="KW-0812">Transmembrane</keyword>
<dbReference type="AlphaFoldDB" id="A0A0F0GVB6"/>
<dbReference type="Pfam" id="PF14023">
    <property type="entry name" value="Bestrophin-like"/>
    <property type="match status" value="1"/>
</dbReference>
<dbReference type="EMBL" id="JYJG01000162">
    <property type="protein sequence ID" value="KJK46506.1"/>
    <property type="molecule type" value="Genomic_DNA"/>
</dbReference>
<organism evidence="2 3">
    <name type="scientific">Lentzea aerocolonigenes</name>
    <name type="common">Lechevalieria aerocolonigenes</name>
    <name type="synonym">Saccharothrix aerocolonigenes</name>
    <dbReference type="NCBI Taxonomy" id="68170"/>
    <lineage>
        <taxon>Bacteria</taxon>
        <taxon>Bacillati</taxon>
        <taxon>Actinomycetota</taxon>
        <taxon>Actinomycetes</taxon>
        <taxon>Pseudonocardiales</taxon>
        <taxon>Pseudonocardiaceae</taxon>
        <taxon>Lentzea</taxon>
    </lineage>
</organism>
<feature type="transmembrane region" description="Helical" evidence="1">
    <location>
        <begin position="45"/>
        <end position="65"/>
    </location>
</feature>
<feature type="transmembrane region" description="Helical" evidence="1">
    <location>
        <begin position="216"/>
        <end position="235"/>
    </location>
</feature>
<evidence type="ECO:0000256" key="1">
    <source>
        <dbReference type="SAM" id="Phobius"/>
    </source>
</evidence>
<keyword evidence="1" id="KW-0472">Membrane</keyword>
<dbReference type="PATRIC" id="fig|68170.10.peg.5879"/>
<accession>A0A0F0GVB6</accession>
<evidence type="ECO:0000313" key="2">
    <source>
        <dbReference type="EMBL" id="KJK46506.1"/>
    </source>
</evidence>
<feature type="transmembrane region" description="Helical" evidence="1">
    <location>
        <begin position="183"/>
        <end position="204"/>
    </location>
</feature>
<evidence type="ECO:0008006" key="4">
    <source>
        <dbReference type="Google" id="ProtNLM"/>
    </source>
</evidence>
<dbReference type="STRING" id="68170.GCA_000974445_08907"/>
<keyword evidence="1" id="KW-1133">Transmembrane helix</keyword>
<dbReference type="OrthoDB" id="3694782at2"/>
<protein>
    <recommendedName>
        <fullName evidence="4">DUF4239 domain-containing protein</fullName>
    </recommendedName>
</protein>
<name>A0A0F0GVB6_LENAE</name>
<evidence type="ECO:0000313" key="3">
    <source>
        <dbReference type="Proteomes" id="UP000033393"/>
    </source>
</evidence>
<comment type="caution">
    <text evidence="2">The sequence shown here is derived from an EMBL/GenBank/DDBJ whole genome shotgun (WGS) entry which is preliminary data.</text>
</comment>